<dbReference type="PANTHER" id="PTHR21624:SF1">
    <property type="entry name" value="ALKYLGLYCEROL MONOOXYGENASE"/>
    <property type="match status" value="1"/>
</dbReference>
<comment type="caution">
    <text evidence="9">The sequence shown here is derived from an EMBL/GenBank/DDBJ whole genome shotgun (WGS) entry which is preliminary data.</text>
</comment>
<keyword evidence="5" id="KW-0443">Lipid metabolism</keyword>
<dbReference type="Proteomes" id="UP000749559">
    <property type="component" value="Unassembled WGS sequence"/>
</dbReference>
<keyword evidence="10" id="KW-1185">Reference proteome</keyword>
<proteinExistence type="predicted"/>
<dbReference type="GO" id="GO:0005783">
    <property type="term" value="C:endoplasmic reticulum"/>
    <property type="evidence" value="ECO:0007669"/>
    <property type="project" value="TreeGrafter"/>
</dbReference>
<dbReference type="GO" id="GO:0050479">
    <property type="term" value="F:glyceryl-ether monooxygenase activity"/>
    <property type="evidence" value="ECO:0007669"/>
    <property type="project" value="TreeGrafter"/>
</dbReference>
<evidence type="ECO:0000313" key="9">
    <source>
        <dbReference type="EMBL" id="CAH1775785.1"/>
    </source>
</evidence>
<evidence type="ECO:0000256" key="6">
    <source>
        <dbReference type="ARBA" id="ARBA00023136"/>
    </source>
</evidence>
<comment type="subcellular location">
    <subcellularLocation>
        <location evidence="1">Endomembrane system</location>
        <topology evidence="1">Multi-pass membrane protein</topology>
    </subcellularLocation>
</comment>
<dbReference type="GO" id="GO:0008610">
    <property type="term" value="P:lipid biosynthetic process"/>
    <property type="evidence" value="ECO:0007669"/>
    <property type="project" value="InterPro"/>
</dbReference>
<feature type="domain" description="Fatty acid hydroxylase" evidence="8">
    <location>
        <begin position="115"/>
        <end position="209"/>
    </location>
</feature>
<dbReference type="GO" id="GO:0006643">
    <property type="term" value="P:membrane lipid metabolic process"/>
    <property type="evidence" value="ECO:0007669"/>
    <property type="project" value="TreeGrafter"/>
</dbReference>
<evidence type="ECO:0000256" key="3">
    <source>
        <dbReference type="ARBA" id="ARBA00022989"/>
    </source>
</evidence>
<dbReference type="OrthoDB" id="6354873at2759"/>
<dbReference type="GO" id="GO:0005506">
    <property type="term" value="F:iron ion binding"/>
    <property type="evidence" value="ECO:0007669"/>
    <property type="project" value="InterPro"/>
</dbReference>
<reference evidence="9" key="1">
    <citation type="submission" date="2022-03" db="EMBL/GenBank/DDBJ databases">
        <authorList>
            <person name="Martin C."/>
        </authorList>
    </citation>
    <scope>NUCLEOTIDE SEQUENCE</scope>
</reference>
<feature type="transmembrane region" description="Helical" evidence="7">
    <location>
        <begin position="168"/>
        <end position="187"/>
    </location>
</feature>
<evidence type="ECO:0000256" key="1">
    <source>
        <dbReference type="ARBA" id="ARBA00004127"/>
    </source>
</evidence>
<dbReference type="InterPro" id="IPR006694">
    <property type="entry name" value="Fatty_acid_hydroxylase"/>
</dbReference>
<dbReference type="InterPro" id="IPR051689">
    <property type="entry name" value="Sterol_desaturase/TMEM195"/>
</dbReference>
<gene>
    <name evidence="9" type="ORF">OFUS_LOCUS3038</name>
</gene>
<keyword evidence="2 7" id="KW-0812">Transmembrane</keyword>
<organism evidence="9 10">
    <name type="scientific">Owenia fusiformis</name>
    <name type="common">Polychaete worm</name>
    <dbReference type="NCBI Taxonomy" id="6347"/>
    <lineage>
        <taxon>Eukaryota</taxon>
        <taxon>Metazoa</taxon>
        <taxon>Spiralia</taxon>
        <taxon>Lophotrochozoa</taxon>
        <taxon>Annelida</taxon>
        <taxon>Polychaeta</taxon>
        <taxon>Sedentaria</taxon>
        <taxon>Canalipalpata</taxon>
        <taxon>Sabellida</taxon>
        <taxon>Oweniida</taxon>
        <taxon>Oweniidae</taxon>
        <taxon>Owenia</taxon>
    </lineage>
</organism>
<dbReference type="PANTHER" id="PTHR21624">
    <property type="entry name" value="STEROL DESATURASE-RELATED PROTEIN"/>
    <property type="match status" value="1"/>
</dbReference>
<protein>
    <recommendedName>
        <fullName evidence="8">Fatty acid hydroxylase domain-containing protein</fullName>
    </recommendedName>
</protein>
<evidence type="ECO:0000259" key="8">
    <source>
        <dbReference type="Pfam" id="PF04116"/>
    </source>
</evidence>
<dbReference type="GO" id="GO:0016020">
    <property type="term" value="C:membrane"/>
    <property type="evidence" value="ECO:0007669"/>
    <property type="project" value="GOC"/>
</dbReference>
<evidence type="ECO:0000256" key="2">
    <source>
        <dbReference type="ARBA" id="ARBA00022692"/>
    </source>
</evidence>
<feature type="non-terminal residue" evidence="9">
    <location>
        <position position="1"/>
    </location>
</feature>
<evidence type="ECO:0000313" key="10">
    <source>
        <dbReference type="Proteomes" id="UP000749559"/>
    </source>
</evidence>
<accession>A0A8S4N4G4</accession>
<evidence type="ECO:0000256" key="4">
    <source>
        <dbReference type="ARBA" id="ARBA00023002"/>
    </source>
</evidence>
<dbReference type="AlphaFoldDB" id="A0A8S4N4G4"/>
<feature type="transmembrane region" description="Helical" evidence="7">
    <location>
        <begin position="40"/>
        <end position="59"/>
    </location>
</feature>
<dbReference type="Pfam" id="PF04116">
    <property type="entry name" value="FA_hydroxylase"/>
    <property type="match status" value="1"/>
</dbReference>
<evidence type="ECO:0000256" key="5">
    <source>
        <dbReference type="ARBA" id="ARBA00023098"/>
    </source>
</evidence>
<evidence type="ECO:0000256" key="7">
    <source>
        <dbReference type="SAM" id="Phobius"/>
    </source>
</evidence>
<keyword evidence="3 7" id="KW-1133">Transmembrane helix</keyword>
<keyword evidence="4" id="KW-0560">Oxidoreductase</keyword>
<sequence length="256" mass="30396">MAGTVEINLLTGLRYFTYAVTPNETSFERVEDVPNYVQQVTPYFILAVLLEYVICMATGTRKLRLSNDGYISMSQGLCSEIPKLFARSAELAAYMYIYDNWRIMELPWNSAITWWLAFFGVDIGYYWFHRYAHESNILWAAHQVHHSSEDYNLSTALRQSVLQKYTSWVFYIPLAFFIPPSVFLVHIQFNLLYQFWIHTELVELCWYTHHMGQDVWGLTSFLLSIERVREEHLARKMRRLCMVWYIQSTPGKWISY</sequence>
<feature type="transmembrane region" description="Helical" evidence="7">
    <location>
        <begin position="111"/>
        <end position="128"/>
    </location>
</feature>
<dbReference type="EMBL" id="CAIIXF020000001">
    <property type="protein sequence ID" value="CAH1775785.1"/>
    <property type="molecule type" value="Genomic_DNA"/>
</dbReference>
<keyword evidence="6 7" id="KW-0472">Membrane</keyword>
<name>A0A8S4N4G4_OWEFU</name>